<dbReference type="GO" id="GO:0035556">
    <property type="term" value="P:intracellular signal transduction"/>
    <property type="evidence" value="ECO:0007669"/>
    <property type="project" value="UniProtKB-ARBA"/>
</dbReference>
<dbReference type="Pfam" id="PF00454">
    <property type="entry name" value="PI3_PI4_kinase"/>
    <property type="match status" value="1"/>
</dbReference>
<keyword evidence="26" id="KW-1185">Reference proteome</keyword>
<dbReference type="PROSITE" id="PS51189">
    <property type="entry name" value="FAT"/>
    <property type="match status" value="1"/>
</dbReference>
<dbReference type="InterPro" id="IPR014009">
    <property type="entry name" value="PIK_FAT"/>
</dbReference>
<evidence type="ECO:0000259" key="23">
    <source>
        <dbReference type="PROSITE" id="PS51189"/>
    </source>
</evidence>
<dbReference type="GO" id="GO:0004674">
    <property type="term" value="F:protein serine/threonine kinase activity"/>
    <property type="evidence" value="ECO:0007669"/>
    <property type="project" value="UniProtKB-KW"/>
</dbReference>
<organism evidence="25 26">
    <name type="scientific">Thyridium curvatum</name>
    <dbReference type="NCBI Taxonomy" id="1093900"/>
    <lineage>
        <taxon>Eukaryota</taxon>
        <taxon>Fungi</taxon>
        <taxon>Dikarya</taxon>
        <taxon>Ascomycota</taxon>
        <taxon>Pezizomycotina</taxon>
        <taxon>Sordariomycetes</taxon>
        <taxon>Sordariomycetidae</taxon>
        <taxon>Thyridiales</taxon>
        <taxon>Thyridiaceae</taxon>
        <taxon>Thyridium</taxon>
    </lineage>
</organism>
<keyword evidence="13 20" id="KW-0067">ATP-binding</keyword>
<keyword evidence="8 20" id="KW-0723">Serine/threonine-protein kinase</keyword>
<dbReference type="SMART" id="SM01342">
    <property type="entry name" value="TAN"/>
    <property type="match status" value="1"/>
</dbReference>
<dbReference type="GO" id="GO:0006325">
    <property type="term" value="P:chromatin organization"/>
    <property type="evidence" value="ECO:0007669"/>
    <property type="project" value="UniProtKB-KW"/>
</dbReference>
<dbReference type="Gene3D" id="1.10.1070.11">
    <property type="entry name" value="Phosphatidylinositol 3-/4-kinase, catalytic domain"/>
    <property type="match status" value="1"/>
</dbReference>
<dbReference type="InParanoid" id="A0A507AZC2"/>
<evidence type="ECO:0000256" key="5">
    <source>
        <dbReference type="ARBA" id="ARBA00012513"/>
    </source>
</evidence>
<evidence type="ECO:0000256" key="1">
    <source>
        <dbReference type="ARBA" id="ARBA00004123"/>
    </source>
</evidence>
<keyword evidence="7 20" id="KW-0158">Chromosome</keyword>
<evidence type="ECO:0000256" key="3">
    <source>
        <dbReference type="ARBA" id="ARBA00010769"/>
    </source>
</evidence>
<dbReference type="Proteomes" id="UP000319257">
    <property type="component" value="Unassembled WGS sequence"/>
</dbReference>
<dbReference type="InterPro" id="IPR000403">
    <property type="entry name" value="PI3/4_kinase_cat_dom"/>
</dbReference>
<feature type="domain" description="PI3K/PI4K catalytic" evidence="22">
    <location>
        <begin position="2588"/>
        <end position="2900"/>
    </location>
</feature>
<dbReference type="FunFam" id="3.30.1010.10:FF:000019">
    <property type="entry name" value="Serine/threonine-protein kinase Tel1"/>
    <property type="match status" value="1"/>
</dbReference>
<dbReference type="EC" id="2.7.11.1" evidence="5 20"/>
<evidence type="ECO:0000256" key="10">
    <source>
        <dbReference type="ARBA" id="ARBA00022741"/>
    </source>
</evidence>
<evidence type="ECO:0000313" key="26">
    <source>
        <dbReference type="Proteomes" id="UP000319257"/>
    </source>
</evidence>
<dbReference type="SUPFAM" id="SSF48371">
    <property type="entry name" value="ARM repeat"/>
    <property type="match status" value="1"/>
</dbReference>
<evidence type="ECO:0000256" key="17">
    <source>
        <dbReference type="ARBA" id="ARBA00025079"/>
    </source>
</evidence>
<feature type="compositionally biased region" description="Low complexity" evidence="21">
    <location>
        <begin position="891"/>
        <end position="901"/>
    </location>
</feature>
<dbReference type="OrthoDB" id="381190at2759"/>
<evidence type="ECO:0000259" key="24">
    <source>
        <dbReference type="PROSITE" id="PS51190"/>
    </source>
</evidence>
<evidence type="ECO:0000256" key="21">
    <source>
        <dbReference type="SAM" id="MobiDB-lite"/>
    </source>
</evidence>
<proteinExistence type="inferred from homology"/>
<dbReference type="GeneID" id="41974708"/>
<protein>
    <recommendedName>
        <fullName evidence="6 20">Serine/threonine-protein kinase Tel1</fullName>
        <ecNumber evidence="5 20">2.7.11.1</ecNumber>
    </recommendedName>
</protein>
<gene>
    <name evidence="25" type="ORF">E0L32_007261</name>
</gene>
<dbReference type="GO" id="GO:0006281">
    <property type="term" value="P:DNA repair"/>
    <property type="evidence" value="ECO:0007669"/>
    <property type="project" value="InterPro"/>
</dbReference>
<comment type="caution">
    <text evidence="25">The sequence shown here is derived from an EMBL/GenBank/DDBJ whole genome shotgun (WGS) entry which is preliminary data.</text>
</comment>
<reference evidence="25 26" key="1">
    <citation type="submission" date="2019-06" db="EMBL/GenBank/DDBJ databases">
        <title>Draft genome sequence of the filamentous fungus Phialemoniopsis curvata isolated from diesel fuel.</title>
        <authorList>
            <person name="Varaljay V.A."/>
            <person name="Lyon W.J."/>
            <person name="Crouch A.L."/>
            <person name="Drake C.E."/>
            <person name="Hollomon J.M."/>
            <person name="Nadeau L.J."/>
            <person name="Nunn H.S."/>
            <person name="Stevenson B.S."/>
            <person name="Bojanowski C.L."/>
            <person name="Crookes-Goodson W.J."/>
        </authorList>
    </citation>
    <scope>NUCLEOTIDE SEQUENCE [LARGE SCALE GENOMIC DNA]</scope>
    <source>
        <strain evidence="25 26">D216</strain>
    </source>
</reference>
<dbReference type="PROSITE" id="PS00915">
    <property type="entry name" value="PI3_4_KINASE_1"/>
    <property type="match status" value="1"/>
</dbReference>
<evidence type="ECO:0000256" key="8">
    <source>
        <dbReference type="ARBA" id="ARBA00022527"/>
    </source>
</evidence>
<evidence type="ECO:0000313" key="25">
    <source>
        <dbReference type="EMBL" id="TPX12146.1"/>
    </source>
</evidence>
<dbReference type="SUPFAM" id="SSF56112">
    <property type="entry name" value="Protein kinase-like (PK-like)"/>
    <property type="match status" value="1"/>
</dbReference>
<dbReference type="SMART" id="SM00146">
    <property type="entry name" value="PI3Kc"/>
    <property type="match status" value="1"/>
</dbReference>
<dbReference type="SMART" id="SM01343">
    <property type="entry name" value="FATC"/>
    <property type="match status" value="1"/>
</dbReference>
<dbReference type="InterPro" id="IPR044107">
    <property type="entry name" value="PIKKc_ATM"/>
</dbReference>
<keyword evidence="11 20" id="KW-0227">DNA damage</keyword>
<keyword evidence="12 20" id="KW-0418">Kinase</keyword>
<feature type="domain" description="FAT" evidence="23">
    <location>
        <begin position="1878"/>
        <end position="2483"/>
    </location>
</feature>
<evidence type="ECO:0000256" key="7">
    <source>
        <dbReference type="ARBA" id="ARBA00022454"/>
    </source>
</evidence>
<dbReference type="Pfam" id="PF02260">
    <property type="entry name" value="FATC"/>
    <property type="match status" value="1"/>
</dbReference>
<dbReference type="EMBL" id="SKBQ01000043">
    <property type="protein sequence ID" value="TPX12146.1"/>
    <property type="molecule type" value="Genomic_DNA"/>
</dbReference>
<keyword evidence="14 20" id="KW-0156">Chromatin regulator</keyword>
<evidence type="ECO:0000256" key="9">
    <source>
        <dbReference type="ARBA" id="ARBA00022679"/>
    </source>
</evidence>
<dbReference type="InterPro" id="IPR003152">
    <property type="entry name" value="FATC_dom"/>
</dbReference>
<keyword evidence="9 20" id="KW-0808">Transferase</keyword>
<evidence type="ECO:0000259" key="22">
    <source>
        <dbReference type="PROSITE" id="PS50290"/>
    </source>
</evidence>
<feature type="region of interest" description="Disordered" evidence="21">
    <location>
        <begin position="889"/>
        <end position="908"/>
    </location>
</feature>
<dbReference type="GO" id="GO:0005524">
    <property type="term" value="F:ATP binding"/>
    <property type="evidence" value="ECO:0007669"/>
    <property type="project" value="UniProtKB-KW"/>
</dbReference>
<dbReference type="PANTHER" id="PTHR37079:SF4">
    <property type="entry name" value="SERINE_THREONINE-PROTEIN KINASE ATM"/>
    <property type="match status" value="1"/>
</dbReference>
<dbReference type="PROSITE" id="PS00916">
    <property type="entry name" value="PI3_4_KINASE_2"/>
    <property type="match status" value="1"/>
</dbReference>
<comment type="catalytic activity">
    <reaction evidence="18 20">
        <text>L-threonyl-[protein] + ATP = O-phospho-L-threonyl-[protein] + ADP + H(+)</text>
        <dbReference type="Rhea" id="RHEA:46608"/>
        <dbReference type="Rhea" id="RHEA-COMP:11060"/>
        <dbReference type="Rhea" id="RHEA-COMP:11605"/>
        <dbReference type="ChEBI" id="CHEBI:15378"/>
        <dbReference type="ChEBI" id="CHEBI:30013"/>
        <dbReference type="ChEBI" id="CHEBI:30616"/>
        <dbReference type="ChEBI" id="CHEBI:61977"/>
        <dbReference type="ChEBI" id="CHEBI:456216"/>
        <dbReference type="EC" id="2.7.11.1"/>
    </reaction>
</comment>
<dbReference type="RefSeq" id="XP_030993857.1">
    <property type="nucleotide sequence ID" value="XM_031141985.1"/>
</dbReference>
<dbReference type="STRING" id="1093900.A0A507AZC2"/>
<dbReference type="InterPro" id="IPR038980">
    <property type="entry name" value="ATM_plant"/>
</dbReference>
<comment type="subcellular location">
    <subcellularLocation>
        <location evidence="2 20">Chromosome</location>
        <location evidence="2 20">Telomere</location>
    </subcellularLocation>
    <subcellularLocation>
        <location evidence="1 20">Nucleus</location>
    </subcellularLocation>
</comment>
<comment type="function">
    <text evidence="17 20">Serine/threonine protein kinase which activates checkpoint signaling upon genotoxic stresses such as ionizing radiation (IR), ultraviolet light (UV), or DNA replication stalling, thereby acting as a DNA damage sensor. Recognizes the substrate consensus sequence [ST]-Q. Phosphorylates histone H2A to form H2AS128ph (gamma-H2A) at sites of DNA damage, involved in the regulation of DNA damage response mechanism. Required for the control of telomere length and genome stability.</text>
</comment>
<evidence type="ECO:0000256" key="12">
    <source>
        <dbReference type="ARBA" id="ARBA00022777"/>
    </source>
</evidence>
<evidence type="ECO:0000256" key="13">
    <source>
        <dbReference type="ARBA" id="ARBA00022840"/>
    </source>
</evidence>
<dbReference type="GO" id="GO:0000781">
    <property type="term" value="C:chromosome, telomeric region"/>
    <property type="evidence" value="ECO:0007669"/>
    <property type="project" value="UniProtKB-SubCell"/>
</dbReference>
<dbReference type="InterPro" id="IPR011009">
    <property type="entry name" value="Kinase-like_dom_sf"/>
</dbReference>
<dbReference type="PROSITE" id="PS50290">
    <property type="entry name" value="PI3_4_KINASE_3"/>
    <property type="match status" value="1"/>
</dbReference>
<dbReference type="GO" id="GO:0106310">
    <property type="term" value="F:protein serine kinase activity"/>
    <property type="evidence" value="ECO:0007669"/>
    <property type="project" value="RHEA"/>
</dbReference>
<evidence type="ECO:0000256" key="16">
    <source>
        <dbReference type="ARBA" id="ARBA00023242"/>
    </source>
</evidence>
<evidence type="ECO:0000256" key="2">
    <source>
        <dbReference type="ARBA" id="ARBA00004574"/>
    </source>
</evidence>
<evidence type="ECO:0000256" key="19">
    <source>
        <dbReference type="ARBA" id="ARBA00048679"/>
    </source>
</evidence>
<evidence type="ECO:0000256" key="20">
    <source>
        <dbReference type="RuleBase" id="RU365027"/>
    </source>
</evidence>
<evidence type="ECO:0000256" key="4">
    <source>
        <dbReference type="ARBA" id="ARBA00011370"/>
    </source>
</evidence>
<evidence type="ECO:0000256" key="14">
    <source>
        <dbReference type="ARBA" id="ARBA00022853"/>
    </source>
</evidence>
<dbReference type="InterPro" id="IPR018936">
    <property type="entry name" value="PI3/4_kinase_CS"/>
</dbReference>
<dbReference type="Pfam" id="PF02259">
    <property type="entry name" value="FAT"/>
    <property type="match status" value="1"/>
</dbReference>
<feature type="region of interest" description="Disordered" evidence="21">
    <location>
        <begin position="2873"/>
        <end position="2894"/>
    </location>
</feature>
<evidence type="ECO:0000256" key="11">
    <source>
        <dbReference type="ARBA" id="ARBA00022763"/>
    </source>
</evidence>
<dbReference type="PANTHER" id="PTHR37079">
    <property type="entry name" value="SERINE/THREONINE-PROTEIN KINASE ATM"/>
    <property type="match status" value="1"/>
</dbReference>
<dbReference type="InterPro" id="IPR016024">
    <property type="entry name" value="ARM-type_fold"/>
</dbReference>
<keyword evidence="16 20" id="KW-0539">Nucleus</keyword>
<dbReference type="InterPro" id="IPR021668">
    <property type="entry name" value="TAN"/>
</dbReference>
<name>A0A507AZC2_9PEZI</name>
<dbReference type="PROSITE" id="PS51190">
    <property type="entry name" value="FATC"/>
    <property type="match status" value="1"/>
</dbReference>
<dbReference type="GO" id="GO:0005634">
    <property type="term" value="C:nucleus"/>
    <property type="evidence" value="ECO:0007669"/>
    <property type="project" value="UniProtKB-SubCell"/>
</dbReference>
<feature type="domain" description="FATC" evidence="24">
    <location>
        <begin position="2911"/>
        <end position="2943"/>
    </location>
</feature>
<comment type="catalytic activity">
    <reaction evidence="19">
        <text>L-seryl-[protein] + ATP = O-phospho-L-seryl-[protein] + ADP + H(+)</text>
        <dbReference type="Rhea" id="RHEA:17989"/>
        <dbReference type="Rhea" id="RHEA-COMP:9863"/>
        <dbReference type="Rhea" id="RHEA-COMP:11604"/>
        <dbReference type="ChEBI" id="CHEBI:15378"/>
        <dbReference type="ChEBI" id="CHEBI:29999"/>
        <dbReference type="ChEBI" id="CHEBI:30616"/>
        <dbReference type="ChEBI" id="CHEBI:83421"/>
        <dbReference type="ChEBI" id="CHEBI:456216"/>
        <dbReference type="EC" id="2.7.11.1"/>
    </reaction>
</comment>
<dbReference type="InterPro" id="IPR003151">
    <property type="entry name" value="PIK-rel_kinase_FAT"/>
</dbReference>
<comment type="subunit">
    <text evidence="4">Associates with DNA double-strand breaks.</text>
</comment>
<evidence type="ECO:0000256" key="6">
    <source>
        <dbReference type="ARBA" id="ARBA00014619"/>
    </source>
</evidence>
<sequence length="2943" mass="327730">MGPAKPRSGRDANAESLRSPSASWFIMKPADFDDAVSILSGTSTERSKALQDLIEFFRKRAQTPNQPSLASDAYHGLLEALFQCTLTEKQGYFRKTTKSTATTKLTKCGEALRLAVEHGAPRMKRKMARAIIDHITQTLPGPNQDYIEPLMKDYLKALLALLGQPANVEQLAALEGEGWITCIDFLVDAISQYLGNGGRDTELSTRASPAPSFALTPSLTLSTARSSILSTHRSTSQSQQLVLQDLVQGILLLVSASNAPLACRSADIMNTLVQVLHLKQLNLSWLHRAAFTALNHIIPSVQVEESSLTNSLTRDLLPLLSHWWYPSSSATQSESINSVRDQILCVLYSLRLNLEALILQDEDETLERHVEDVLDALWSEYSKRDERTRLQIGDLSFVPNPTSPFLTKTFSLRRFDIGAERRWGVVEILAILDNIHARATKNRQQRRPEGDDQPRKRRRVIEAISKSHESIRSSDLGVQLTGLQVITFQVQKVPDDCAELLPDMMEMISHKQANISSWAMIACACYGQQSTQTAQDSATLWKQVWQVSVRCMGLPGGTRAACLVLHTILDFQLIPPHSIMDDINNIITSADTSGPASLVDSSLSLMLHLLHMRNSVLPNASQATCGHIVRWMFSNWKPVDASYAAVHSVHASPVDIVNMLMACIGDQPLSICELSLPPGGLICQTWARQAQLEPVMRYLLMLETPRANAVRDGAMCQIFKASNPLQATDPADSNSAKKLILELLSPVAEEFLLLTESWVRKGTEAASQLSTERWHALVSFCITAALLVPQLQGLNSSMSRQLESTMDTLFDNLASSLVDSGQNQGYLETCLGAVSVHIPALNTSSLESWFRRNTALQKLLQKISAALKERTLRHSSAQHQDVMDLDDEFESQASQNSSAAKSSDHPRQDLPLAVNSEAFYLVTEQRLHLLVTLNEDDQIGILSGMFVDQLLSLPEEDIILCRHFLQDIFASDLVITPDDALKLVESAGGIISENQYSCCEVALGLCLDVMEGLISLWTEEKLEVYARVGDLYTYLIKQSLPKNSLSPIAQIRLGRLLYRLLEIRPAYGNDLGLPSCRSSLLKLLQEGNMLVKYFIGTDLPKIFALFVLKVHDDIFIDILNSLPSDGEKIEGIALRLLSLAGMACKWPTLLRRCIYHIFETPGRLENCTKYASRCLNVIAEALALDSARSLFKLFAPQLLYTWLEEDSIEDIPYEIFGFPDLNSLLELGQAEASALMIMRGQDEQVKSLSQMLGVANVELVKNNFTKILAYSIAHDVAVPKDQHIPTGESRVRKLLGKEPFLECLYLNFVDIVALFFDLFDQEDPIEKYFAKEASLQYANEVMAEIKSFGHSAVTLPPNQQPMFKAKFLVKELLQLCSRTEYELATLWSPALVVLIARKLFNTIHPALGSLHACSVLRKVRVLICLAGSQATSSYPLEMLLHSIRPFIQDSECADDALGISQYLISRGTSHLAQCPSFFAGYALSTLASLRMFLESSQSSTTQESQFKATMTKAQLFHGWFTKYLNGYDSPTFSNDGQRQAFRSIIRSASNIRTSGNAEKGTHESNLLMEILKDGDGSQRLLNNSAKDLTLGMLCGDFRTPQSSRADIIETDDDAVTYNATVWRSCGSQSLQKDYLTWAGRVIGRAFAASGKVDEALLLESRVSGHGPAVRKDNGSEQGLLDIVGDLTTNKDGFTAGLAESALRTIVTEAVANRVSEVLLACQNSLPEALLASSDWSNYQTPPSDCSDNNLGLEVNVFESCRIESTTWSQDLAVHLARCVPGDVVLAVLPPILHNVKGFADQALPFIIHLVLFFQLDKQQVVKRMLSEAIKPWLQSEAPEARDNIKLLINVVVYLRTQALPNESSIADRSQWLDVDLALAAAAATRCGMFKTGLMFAEIAMSDSARTSRRSSAARDLDSTDATEVLLDIFENIDDPDAYYGLPQAPDLSNILSRLEYEKDGSKSLAFRGAQYDSHLQQRRSASGRDARSLVEILGNLGLSGLSHSLLQTQQSLEGVSDSFDSTFTTARRLGIWNLPTPPAHDSQAVTLYKAYQGINQATDAAMAQKAVHNSLGNMMLYLASHNLNVSTLRRHLGALAALTELDDILSANEKSDLESMLSVFEDRSKWMLSGRYEDVGQILSCRETSLRALSRQDQLRGKMKISPGDARLVEIRGMILSSGIYRFHHARQESLNLATSLTDMIDPTEAMGLNVDAAIKMETANALWDHGEMIPSIRMLQSIDKESALKKQAVPVMRSDLLSKIGHQVSVAKLESPDSIQKKYLEPALKELKGKSEGKEAGKVFHQFAMFCDEQLQSPDGLEDLARLQNLKKGKSDEVTSLKSLIASTKDSQMKNKYASHLSKAKQWLELDQQELRRVEQTRTEFVRLSLENYLLSLIASDENNNDALRFTALWLERSEDDGTNDAVRKHLDTVPTRKFAPLVNQLTSRLQEQNSVFQRLLINLVFRICIDHPYHAMYQIWSGVKTRYNKNDDVAIRRFKATEKISHHLTKAASVAPIWQAIDRTSRAYHALATERDPNRYKAGQKMGVKESQAGVALMQCLVKYQIPPPTLQIDLSADKDYSSVPMMTKLEPTMSIASGVSAPKIITAVGSNGERFKQLVKGGNDDLRQDAIMEQVFAAVSSLLKLHRTTRQRNLGIRTYKVLPLTAVSGLIEFVPNTIPLHEYLMPAHEKYYPKDLKGSHCRKEISNVQSKTIETRVSTYRKVTERFHPVMRYFFMEYFPEPDEWFAKRLAYTRSTAAISMLGHVLGLGDRHGHNILLDSRTGEVVHIDLGVAFEMGRVLPVPELVPFRMTRDIVDGMGITKTEGVFRRCCEFTMDAMREETYSIMTILDVLRYDPLYSWSISPVRLAKLQDARRMDDTETDEQSEMENRKVVNEPSEADRALEVVRKKLSKTLSVTATVNDLINQATDERNLAVLYSGWAAYA</sequence>
<dbReference type="CDD" id="cd05171">
    <property type="entry name" value="PIKKc_ATM"/>
    <property type="match status" value="1"/>
</dbReference>
<dbReference type="Pfam" id="PF11640">
    <property type="entry name" value="TAN"/>
    <property type="match status" value="1"/>
</dbReference>
<comment type="similarity">
    <text evidence="3 20">Belongs to the PI3/PI4-kinase family. ATM subfamily.</text>
</comment>
<dbReference type="Gene3D" id="3.30.1010.10">
    <property type="entry name" value="Phosphatidylinositol 3-kinase Catalytic Subunit, Chain A, domain 4"/>
    <property type="match status" value="1"/>
</dbReference>
<keyword evidence="10 20" id="KW-0547">Nucleotide-binding</keyword>
<keyword evidence="15 20" id="KW-0779">Telomere</keyword>
<evidence type="ECO:0000256" key="15">
    <source>
        <dbReference type="ARBA" id="ARBA00022895"/>
    </source>
</evidence>
<accession>A0A507AZC2</accession>
<dbReference type="InterPro" id="IPR036940">
    <property type="entry name" value="PI3/4_kinase_cat_sf"/>
</dbReference>
<evidence type="ECO:0000256" key="18">
    <source>
        <dbReference type="ARBA" id="ARBA00047899"/>
    </source>
</evidence>